<evidence type="ECO:0000313" key="7">
    <source>
        <dbReference type="Proteomes" id="UP000677436"/>
    </source>
</evidence>
<dbReference type="KEGG" id="pabs:JIR001_05510"/>
<dbReference type="PANTHER" id="PTHR30632:SF0">
    <property type="entry name" value="SULFATE-BINDING PROTEIN"/>
    <property type="match status" value="1"/>
</dbReference>
<dbReference type="GO" id="GO:1901359">
    <property type="term" value="F:tungstate binding"/>
    <property type="evidence" value="ECO:0007669"/>
    <property type="project" value="UniProtKB-ARBA"/>
</dbReference>
<feature type="binding site" evidence="5">
    <location>
        <position position="72"/>
    </location>
    <ligand>
        <name>molybdate</name>
        <dbReference type="ChEBI" id="CHEBI:36264"/>
    </ligand>
</feature>
<dbReference type="EMBL" id="AP024601">
    <property type="protein sequence ID" value="BCU80768.1"/>
    <property type="molecule type" value="Genomic_DNA"/>
</dbReference>
<evidence type="ECO:0000256" key="3">
    <source>
        <dbReference type="ARBA" id="ARBA00022723"/>
    </source>
</evidence>
<feature type="binding site" evidence="5">
    <location>
        <position position="44"/>
    </location>
    <ligand>
        <name>molybdate</name>
        <dbReference type="ChEBI" id="CHEBI:36264"/>
    </ligand>
</feature>
<proteinExistence type="inferred from homology"/>
<dbReference type="NCBIfam" id="TIGR01256">
    <property type="entry name" value="modA"/>
    <property type="match status" value="1"/>
</dbReference>
<evidence type="ECO:0000256" key="4">
    <source>
        <dbReference type="ARBA" id="ARBA00022729"/>
    </source>
</evidence>
<name>A0A8D5UEH0_9BACL</name>
<dbReference type="PROSITE" id="PS51257">
    <property type="entry name" value="PROKAR_LIPOPROTEIN"/>
    <property type="match status" value="1"/>
</dbReference>
<gene>
    <name evidence="6" type="ORF">JIR001_05510</name>
</gene>
<dbReference type="CDD" id="cd13537">
    <property type="entry name" value="PBP2_YvgL_like"/>
    <property type="match status" value="1"/>
</dbReference>
<keyword evidence="4" id="KW-0732">Signal</keyword>
<reference evidence="6" key="1">
    <citation type="journal article" date="2013" name="Int. J. Syst. Evol. Microbiol.">
        <title>Polycladomyces abyssicola gen. nov., sp. nov., a thermophilic filamentous bacterium isolated from hemipelagic sediment.</title>
        <authorList>
            <person name="Tsubouchi T."/>
            <person name="Shimane Y."/>
            <person name="Mori K."/>
            <person name="Usui K."/>
            <person name="Hiraki T."/>
            <person name="Tame A."/>
            <person name="Uematsu K."/>
            <person name="Maruyama T."/>
            <person name="Hatada Y."/>
        </authorList>
    </citation>
    <scope>NUCLEOTIDE SEQUENCE</scope>
    <source>
        <strain evidence="6">JIR-001</strain>
    </source>
</reference>
<dbReference type="PIRSF" id="PIRSF004846">
    <property type="entry name" value="ModA"/>
    <property type="match status" value="1"/>
</dbReference>
<dbReference type="InterPro" id="IPR041879">
    <property type="entry name" value="YvgL-like_PBP2"/>
</dbReference>
<keyword evidence="3 5" id="KW-0479">Metal-binding</keyword>
<dbReference type="InterPro" id="IPR050682">
    <property type="entry name" value="ModA/WtpA"/>
</dbReference>
<accession>A0A8D5UEH0</accession>
<keyword evidence="2 5" id="KW-0500">Molybdenum</keyword>
<dbReference type="Proteomes" id="UP000677436">
    <property type="component" value="Chromosome"/>
</dbReference>
<evidence type="ECO:0000256" key="2">
    <source>
        <dbReference type="ARBA" id="ARBA00022505"/>
    </source>
</evidence>
<dbReference type="FunFam" id="3.40.190.10:FF:000035">
    <property type="entry name" value="Molybdate ABC transporter substrate-binding protein"/>
    <property type="match status" value="1"/>
</dbReference>
<dbReference type="Pfam" id="PF13531">
    <property type="entry name" value="SBP_bac_11"/>
    <property type="match status" value="1"/>
</dbReference>
<dbReference type="PANTHER" id="PTHR30632">
    <property type="entry name" value="MOLYBDATE-BINDING PERIPLASMIC PROTEIN"/>
    <property type="match status" value="1"/>
</dbReference>
<dbReference type="RefSeq" id="WP_212774094.1">
    <property type="nucleotide sequence ID" value="NZ_AP024601.1"/>
</dbReference>
<evidence type="ECO:0000313" key="6">
    <source>
        <dbReference type="EMBL" id="BCU80768.1"/>
    </source>
</evidence>
<dbReference type="SUPFAM" id="SSF53850">
    <property type="entry name" value="Periplasmic binding protein-like II"/>
    <property type="match status" value="1"/>
</dbReference>
<keyword evidence="7" id="KW-1185">Reference proteome</keyword>
<reference evidence="6" key="2">
    <citation type="journal article" date="2021" name="Microbiol. Resour. Announc.">
        <title>Complete Genome Sequence of Polycladomyces abyssicola JIR-001T, Isolated from Hemipelagic Sediment in Deep Seawater.</title>
        <authorList>
            <person name="Tsubouchi T."/>
            <person name="Kaneko Y."/>
        </authorList>
    </citation>
    <scope>NUCLEOTIDE SEQUENCE</scope>
    <source>
        <strain evidence="6">JIR-001</strain>
    </source>
</reference>
<sequence length="267" mass="29699">MRRLAQLFSWIAIVLMMFIVVACNRGENQAHSQPVEISVLAAASLTDAMKEIKSRYESTHPGVQIVTSFASSGKLKQQIEQGAPADLFISAGAKEMDALVREGIVDPRDRTHLLSNELVLVVPKESHVKARGFSDLPSPQIKTIAIGQPETVPAGQYAKQTLENMNLWKQVQSKLVFTGDVRQVLAYVKTGNVDAGIVYRTDIRTAHDVQVVAEADPKTHQPIVYPIGVIKSTPRPKQTRDFYNWLRSPDAMNIFQKYGFEKAHHPT</sequence>
<evidence type="ECO:0000256" key="5">
    <source>
        <dbReference type="PIRSR" id="PIRSR004846-1"/>
    </source>
</evidence>
<organism evidence="6 7">
    <name type="scientific">Polycladomyces abyssicola</name>
    <dbReference type="NCBI Taxonomy" id="1125966"/>
    <lineage>
        <taxon>Bacteria</taxon>
        <taxon>Bacillati</taxon>
        <taxon>Bacillota</taxon>
        <taxon>Bacilli</taxon>
        <taxon>Bacillales</taxon>
        <taxon>Thermoactinomycetaceae</taxon>
        <taxon>Polycladomyces</taxon>
    </lineage>
</organism>
<evidence type="ECO:0000256" key="1">
    <source>
        <dbReference type="ARBA" id="ARBA00009175"/>
    </source>
</evidence>
<dbReference type="AlphaFoldDB" id="A0A8D5UEH0"/>
<feature type="binding site" evidence="5">
    <location>
        <position position="181"/>
    </location>
    <ligand>
        <name>molybdate</name>
        <dbReference type="ChEBI" id="CHEBI:36264"/>
    </ligand>
</feature>
<dbReference type="Gene3D" id="3.40.190.10">
    <property type="entry name" value="Periplasmic binding protein-like II"/>
    <property type="match status" value="2"/>
</dbReference>
<protein>
    <submittedName>
        <fullName evidence="6">Molybdate ABC transporter substrate-binding protein</fullName>
    </submittedName>
</protein>
<comment type="similarity">
    <text evidence="1">Belongs to the bacterial solute-binding protein ModA family.</text>
</comment>
<dbReference type="GO" id="GO:0030973">
    <property type="term" value="F:molybdate ion binding"/>
    <property type="evidence" value="ECO:0007669"/>
    <property type="project" value="TreeGrafter"/>
</dbReference>
<feature type="binding site" evidence="5">
    <location>
        <position position="199"/>
    </location>
    <ligand>
        <name>molybdate</name>
        <dbReference type="ChEBI" id="CHEBI:36264"/>
    </ligand>
</feature>
<feature type="binding site" evidence="5">
    <location>
        <position position="154"/>
    </location>
    <ligand>
        <name>molybdate</name>
        <dbReference type="ChEBI" id="CHEBI:36264"/>
    </ligand>
</feature>
<dbReference type="GO" id="GO:0015689">
    <property type="term" value="P:molybdate ion transport"/>
    <property type="evidence" value="ECO:0007669"/>
    <property type="project" value="InterPro"/>
</dbReference>
<dbReference type="InterPro" id="IPR005950">
    <property type="entry name" value="ModA"/>
</dbReference>
<dbReference type="GO" id="GO:0046872">
    <property type="term" value="F:metal ion binding"/>
    <property type="evidence" value="ECO:0007669"/>
    <property type="project" value="UniProtKB-KW"/>
</dbReference>